<feature type="compositionally biased region" description="Pro residues" evidence="1">
    <location>
        <begin position="329"/>
        <end position="350"/>
    </location>
</feature>
<feature type="compositionally biased region" description="Gly residues" evidence="1">
    <location>
        <begin position="124"/>
        <end position="144"/>
    </location>
</feature>
<protein>
    <submittedName>
        <fullName evidence="3">Translation initiation factor IF-2-like</fullName>
    </submittedName>
</protein>
<proteinExistence type="predicted"/>
<sequence length="449" mass="46991">MKGPLARQGWGPRTVRASRPRVSRKATSASNEPTCRCCLVEKSDVAGSEPRTQGAWATGCTRLIRVTCPSGARPPGHPPRPRLPHTPRPRGKQPRVRPESLAAGALCPQDGAPEAEAPPPRLGLRGGGGGEETGWAGQVGGALRGRGHVPPPDTPFALRDPTVGGGGQKGLWGAPGGTTGARSPSERCGGPGSEAGGPAKLPAPRFGREPPGRLSPRRKQIPSRCPAPQRPRVCPRRPALPALRLECPLASARASPRGAGGRGAGPERGARAARLPGAPGFPRPRPGRSPASWRPRLGHPSPGARVPRVKACGLRRPPRPPSLACAPAAPSPGLPPAPRSAPPGAAPPPAKVACGEAAPLGSQLRADLRRLSREVRECHLLVLKKTSYKGALFGANLHVVGKRRARYLAQTLMRSIVFIRHLLRAGRAQERSALHDPSRTGRCGWVTND</sequence>
<evidence type="ECO:0000313" key="3">
    <source>
        <dbReference type="RefSeq" id="XP_053063100.1"/>
    </source>
</evidence>
<dbReference type="Proteomes" id="UP001652583">
    <property type="component" value="Chromosome D2"/>
</dbReference>
<reference evidence="3" key="1">
    <citation type="submission" date="2025-08" db="UniProtKB">
        <authorList>
            <consortium name="RefSeq"/>
        </authorList>
    </citation>
    <scope>IDENTIFICATION</scope>
    <source>
        <tissue evidence="3">Blood</tissue>
    </source>
</reference>
<dbReference type="RefSeq" id="XP_053063100.1">
    <property type="nucleotide sequence ID" value="XM_053207125.1"/>
</dbReference>
<feature type="compositionally biased region" description="Basic residues" evidence="1">
    <location>
        <begin position="79"/>
        <end position="95"/>
    </location>
</feature>
<name>A0ABM3NUJ0_ACIJB</name>
<feature type="region of interest" description="Disordered" evidence="1">
    <location>
        <begin position="68"/>
        <end position="352"/>
    </location>
</feature>
<feature type="region of interest" description="Disordered" evidence="1">
    <location>
        <begin position="1"/>
        <end position="33"/>
    </location>
</feature>
<keyword evidence="2" id="KW-1185">Reference proteome</keyword>
<evidence type="ECO:0000256" key="1">
    <source>
        <dbReference type="SAM" id="MobiDB-lite"/>
    </source>
</evidence>
<gene>
    <name evidence="3" type="primary">LOC128312586</name>
</gene>
<evidence type="ECO:0000313" key="2">
    <source>
        <dbReference type="Proteomes" id="UP001652583"/>
    </source>
</evidence>
<dbReference type="GeneID" id="128312586"/>
<feature type="compositionally biased region" description="Gly residues" evidence="1">
    <location>
        <begin position="163"/>
        <end position="179"/>
    </location>
</feature>
<accession>A0ABM3NUJ0</accession>
<organism evidence="2 3">
    <name type="scientific">Acinonyx jubatus</name>
    <name type="common">Cheetah</name>
    <dbReference type="NCBI Taxonomy" id="32536"/>
    <lineage>
        <taxon>Eukaryota</taxon>
        <taxon>Metazoa</taxon>
        <taxon>Chordata</taxon>
        <taxon>Craniata</taxon>
        <taxon>Vertebrata</taxon>
        <taxon>Euteleostomi</taxon>
        <taxon>Mammalia</taxon>
        <taxon>Eutheria</taxon>
        <taxon>Laurasiatheria</taxon>
        <taxon>Carnivora</taxon>
        <taxon>Feliformia</taxon>
        <taxon>Felidae</taxon>
        <taxon>Felinae</taxon>
        <taxon>Acinonyx</taxon>
    </lineage>
</organism>